<evidence type="ECO:0000313" key="1">
    <source>
        <dbReference type="EMBL" id="GHI01551.1"/>
    </source>
</evidence>
<protein>
    <recommendedName>
        <fullName evidence="3">Small CPxCG-related zinc finger protein</fullName>
    </recommendedName>
</protein>
<gene>
    <name evidence="1" type="ORF">AM1BK_50930</name>
</gene>
<reference evidence="1 2" key="1">
    <citation type="journal article" date="2022" name="Int. J. Syst. Evol. Microbiol.">
        <title>Neobacillus kokaensis sp. nov., isolated from soil.</title>
        <authorList>
            <person name="Yuki K."/>
            <person name="Matsubara H."/>
            <person name="Yamaguchi S."/>
        </authorList>
    </citation>
    <scope>NUCLEOTIDE SEQUENCE [LARGE SCALE GENOMIC DNA]</scope>
    <source>
        <strain evidence="1 2">LOB 377</strain>
    </source>
</reference>
<keyword evidence="2" id="KW-1185">Reference proteome</keyword>
<proteinExistence type="predicted"/>
<dbReference type="EMBL" id="BNDS01000046">
    <property type="protein sequence ID" value="GHI01551.1"/>
    <property type="molecule type" value="Genomic_DNA"/>
</dbReference>
<sequence>MSDKCFYCANDLEERQMHYVSFVASNQERDETLCTECYQEWLHGIKE</sequence>
<name>A0ABQ3NCA8_9BACI</name>
<evidence type="ECO:0008006" key="3">
    <source>
        <dbReference type="Google" id="ProtNLM"/>
    </source>
</evidence>
<accession>A0ABQ3NCA8</accession>
<comment type="caution">
    <text evidence="1">The sequence shown here is derived from an EMBL/GenBank/DDBJ whole genome shotgun (WGS) entry which is preliminary data.</text>
</comment>
<organism evidence="1 2">
    <name type="scientific">Neobacillus kokaensis</name>
    <dbReference type="NCBI Taxonomy" id="2759023"/>
    <lineage>
        <taxon>Bacteria</taxon>
        <taxon>Bacillati</taxon>
        <taxon>Bacillota</taxon>
        <taxon>Bacilli</taxon>
        <taxon>Bacillales</taxon>
        <taxon>Bacillaceae</taxon>
        <taxon>Neobacillus</taxon>
    </lineage>
</organism>
<evidence type="ECO:0000313" key="2">
    <source>
        <dbReference type="Proteomes" id="UP000637074"/>
    </source>
</evidence>
<dbReference type="RefSeq" id="WP_191277196.1">
    <property type="nucleotide sequence ID" value="NZ_BNDS01000046.1"/>
</dbReference>
<dbReference type="Proteomes" id="UP000637074">
    <property type="component" value="Unassembled WGS sequence"/>
</dbReference>